<dbReference type="RefSeq" id="WP_106118650.1">
    <property type="nucleotide sequence ID" value="NZ_PVUH01000030.1"/>
</dbReference>
<evidence type="ECO:0000313" key="2">
    <source>
        <dbReference type="EMBL" id="PRW84486.1"/>
    </source>
</evidence>
<accession>A0A2T0HN39</accession>
<dbReference type="EMBL" id="PVUH01000030">
    <property type="protein sequence ID" value="PRW84486.1"/>
    <property type="molecule type" value="Genomic_DNA"/>
</dbReference>
<proteinExistence type="predicted"/>
<protein>
    <submittedName>
        <fullName evidence="2">Uncharacterized protein</fullName>
    </submittedName>
</protein>
<sequence>MKTEAQLSRDADLYLARQFGQAFVREKNSHQVRTDFNRVFKGDREALEQFEHGVVEEDQKRLALGMTPEQFHRHHLDNKTLRSAKRSANGRSHV</sequence>
<comment type="caution">
    <text evidence="2">The sequence shown here is derived from an EMBL/GenBank/DDBJ whole genome shotgun (WGS) entry which is preliminary data.</text>
</comment>
<evidence type="ECO:0000256" key="1">
    <source>
        <dbReference type="SAM" id="MobiDB-lite"/>
    </source>
</evidence>
<dbReference type="AlphaFoldDB" id="A0A2T0HN39"/>
<gene>
    <name evidence="2" type="ORF">C7A10_29065</name>
</gene>
<organism evidence="2 3">
    <name type="scientific">Pseudomonas fluorescens</name>
    <dbReference type="NCBI Taxonomy" id="294"/>
    <lineage>
        <taxon>Bacteria</taxon>
        <taxon>Pseudomonadati</taxon>
        <taxon>Pseudomonadota</taxon>
        <taxon>Gammaproteobacteria</taxon>
        <taxon>Pseudomonadales</taxon>
        <taxon>Pseudomonadaceae</taxon>
        <taxon>Pseudomonas</taxon>
    </lineage>
</organism>
<name>A0A2T0HN39_PSEFL</name>
<feature type="region of interest" description="Disordered" evidence="1">
    <location>
        <begin position="75"/>
        <end position="94"/>
    </location>
</feature>
<dbReference type="Proteomes" id="UP000239731">
    <property type="component" value="Unassembled WGS sequence"/>
</dbReference>
<reference evidence="2 3" key="1">
    <citation type="submission" date="2018-03" db="EMBL/GenBank/DDBJ databases">
        <title>Blue discolouration in mozzarella cheese caused by Pseudomonas fluorescens.</title>
        <authorList>
            <person name="Chiesa F."/>
            <person name="Dalmasso A."/>
            <person name="Lomonaco S."/>
        </authorList>
    </citation>
    <scope>NUCLEOTIDE SEQUENCE [LARGE SCALE GENOMIC DNA]</scope>
    <source>
        <strain evidence="2 3">11293</strain>
    </source>
</reference>
<evidence type="ECO:0000313" key="3">
    <source>
        <dbReference type="Proteomes" id="UP000239731"/>
    </source>
</evidence>